<gene>
    <name evidence="2" type="ORF">FRC96_12490</name>
</gene>
<organism evidence="2 3">
    <name type="scientific">Lujinxingia vulgaris</name>
    <dbReference type="NCBI Taxonomy" id="2600176"/>
    <lineage>
        <taxon>Bacteria</taxon>
        <taxon>Deltaproteobacteria</taxon>
        <taxon>Bradymonadales</taxon>
        <taxon>Lujinxingiaceae</taxon>
        <taxon>Lujinxingia</taxon>
    </lineage>
</organism>
<dbReference type="InterPro" id="IPR012337">
    <property type="entry name" value="RNaseH-like_sf"/>
</dbReference>
<dbReference type="GO" id="GO:0003676">
    <property type="term" value="F:nucleic acid binding"/>
    <property type="evidence" value="ECO:0007669"/>
    <property type="project" value="InterPro"/>
</dbReference>
<dbReference type="Proteomes" id="UP000321046">
    <property type="component" value="Unassembled WGS sequence"/>
</dbReference>
<accession>A0A5C6XA25</accession>
<dbReference type="PROSITE" id="PS50994">
    <property type="entry name" value="INTEGRASE"/>
    <property type="match status" value="1"/>
</dbReference>
<evidence type="ECO:0000313" key="2">
    <source>
        <dbReference type="EMBL" id="TXD34872.1"/>
    </source>
</evidence>
<dbReference type="InterPro" id="IPR001584">
    <property type="entry name" value="Integrase_cat-core"/>
</dbReference>
<proteinExistence type="predicted"/>
<reference evidence="2 3" key="1">
    <citation type="submission" date="2019-08" db="EMBL/GenBank/DDBJ databases">
        <title>Bradymonadales sp. TMQ2.</title>
        <authorList>
            <person name="Liang Q."/>
        </authorList>
    </citation>
    <scope>NUCLEOTIDE SEQUENCE [LARGE SCALE GENOMIC DNA]</scope>
    <source>
        <strain evidence="2 3">TMQ2</strain>
    </source>
</reference>
<name>A0A5C6XA25_9DELT</name>
<dbReference type="SUPFAM" id="SSF53098">
    <property type="entry name" value="Ribonuclease H-like"/>
    <property type="match status" value="1"/>
</dbReference>
<dbReference type="InterPro" id="IPR036397">
    <property type="entry name" value="RNaseH_sf"/>
</dbReference>
<feature type="domain" description="Integrase catalytic" evidence="1">
    <location>
        <begin position="1"/>
        <end position="95"/>
    </location>
</feature>
<dbReference type="AlphaFoldDB" id="A0A5C6XA25"/>
<dbReference type="PANTHER" id="PTHR47515">
    <property type="entry name" value="LOW CALCIUM RESPONSE LOCUS PROTEIN T"/>
    <property type="match status" value="1"/>
</dbReference>
<dbReference type="GO" id="GO:0015074">
    <property type="term" value="P:DNA integration"/>
    <property type="evidence" value="ECO:0007669"/>
    <property type="project" value="InterPro"/>
</dbReference>
<dbReference type="Gene3D" id="3.30.420.10">
    <property type="entry name" value="Ribonuclease H-like superfamily/Ribonuclease H"/>
    <property type="match status" value="1"/>
</dbReference>
<dbReference type="PANTHER" id="PTHR47515:SF1">
    <property type="entry name" value="BLR2054 PROTEIN"/>
    <property type="match status" value="1"/>
</dbReference>
<protein>
    <submittedName>
        <fullName evidence="2">Transposase</fullName>
    </submittedName>
</protein>
<evidence type="ECO:0000313" key="3">
    <source>
        <dbReference type="Proteomes" id="UP000321046"/>
    </source>
</evidence>
<dbReference type="RefSeq" id="WP_146974823.1">
    <property type="nucleotide sequence ID" value="NZ_VOSL01000053.1"/>
</dbReference>
<comment type="caution">
    <text evidence="2">The sequence shown here is derived from an EMBL/GenBank/DDBJ whole genome shotgun (WGS) entry which is preliminary data.</text>
</comment>
<dbReference type="OrthoDB" id="5392217at2"/>
<dbReference type="Pfam" id="PF13683">
    <property type="entry name" value="rve_3"/>
    <property type="match status" value="1"/>
</dbReference>
<evidence type="ECO:0000259" key="1">
    <source>
        <dbReference type="PROSITE" id="PS50994"/>
    </source>
</evidence>
<sequence>MRTDNHAAFTSKALTGRSNQYGLIWKRISPWMPQRNGLIERFFRSLKEEGIWMTNFKTFAQAQEAIETWVEFYNTERPHQALGYKSPAEYGAQFGGLVA</sequence>
<dbReference type="EMBL" id="VOSL01000053">
    <property type="protein sequence ID" value="TXD34872.1"/>
    <property type="molecule type" value="Genomic_DNA"/>
</dbReference>